<reference evidence="2" key="1">
    <citation type="submission" date="2020-01" db="EMBL/GenBank/DDBJ databases">
        <authorList>
            <consortium name="DOE Joint Genome Institute"/>
            <person name="Haridas S."/>
            <person name="Albert R."/>
            <person name="Binder M."/>
            <person name="Bloem J."/>
            <person name="Labutti K."/>
            <person name="Salamov A."/>
            <person name="Andreopoulos B."/>
            <person name="Baker S.E."/>
            <person name="Barry K."/>
            <person name="Bills G."/>
            <person name="Bluhm B.H."/>
            <person name="Cannon C."/>
            <person name="Castanera R."/>
            <person name="Culley D.E."/>
            <person name="Daum C."/>
            <person name="Ezra D."/>
            <person name="Gonzalez J.B."/>
            <person name="Henrissat B."/>
            <person name="Kuo A."/>
            <person name="Liang C."/>
            <person name="Lipzen A."/>
            <person name="Lutzoni F."/>
            <person name="Magnuson J."/>
            <person name="Mondo S."/>
            <person name="Nolan M."/>
            <person name="Ohm R."/>
            <person name="Pangilinan J."/>
            <person name="Park H.-J."/>
            <person name="Ramirez L."/>
            <person name="Alfaro M."/>
            <person name="Sun H."/>
            <person name="Tritt A."/>
            <person name="Yoshinaga Y."/>
            <person name="Zwiers L.-H."/>
            <person name="Turgeon B.G."/>
            <person name="Goodwin S.B."/>
            <person name="Spatafora J.W."/>
            <person name="Crous P.W."/>
            <person name="Grigoriev I.V."/>
        </authorList>
    </citation>
    <scope>NUCLEOTIDE SEQUENCE</scope>
    <source>
        <strain evidence="2">CBS 394.84</strain>
    </source>
</reference>
<evidence type="ECO:0000313" key="2">
    <source>
        <dbReference type="EMBL" id="KAF1841677.1"/>
    </source>
</evidence>
<comment type="caution">
    <text evidence="2">The sequence shown here is derived from an EMBL/GenBank/DDBJ whole genome shotgun (WGS) entry which is preliminary data.</text>
</comment>
<organism evidence="2 3">
    <name type="scientific">Cucurbitaria berberidis CBS 394.84</name>
    <dbReference type="NCBI Taxonomy" id="1168544"/>
    <lineage>
        <taxon>Eukaryota</taxon>
        <taxon>Fungi</taxon>
        <taxon>Dikarya</taxon>
        <taxon>Ascomycota</taxon>
        <taxon>Pezizomycotina</taxon>
        <taxon>Dothideomycetes</taxon>
        <taxon>Pleosporomycetidae</taxon>
        <taxon>Pleosporales</taxon>
        <taxon>Pleosporineae</taxon>
        <taxon>Cucurbitariaceae</taxon>
        <taxon>Cucurbitaria</taxon>
    </lineage>
</organism>
<dbReference type="RefSeq" id="XP_040784240.1">
    <property type="nucleotide sequence ID" value="XM_040937225.1"/>
</dbReference>
<feature type="region of interest" description="Disordered" evidence="1">
    <location>
        <begin position="111"/>
        <end position="145"/>
    </location>
</feature>
<feature type="compositionally biased region" description="Basic and acidic residues" evidence="1">
    <location>
        <begin position="42"/>
        <end position="51"/>
    </location>
</feature>
<proteinExistence type="predicted"/>
<keyword evidence="3" id="KW-1185">Reference proteome</keyword>
<dbReference type="AlphaFoldDB" id="A0A9P4GA49"/>
<feature type="compositionally biased region" description="Low complexity" evidence="1">
    <location>
        <begin position="115"/>
        <end position="144"/>
    </location>
</feature>
<feature type="region of interest" description="Disordered" evidence="1">
    <location>
        <begin position="206"/>
        <end position="227"/>
    </location>
</feature>
<feature type="region of interest" description="Disordered" evidence="1">
    <location>
        <begin position="1"/>
        <end position="51"/>
    </location>
</feature>
<evidence type="ECO:0000256" key="1">
    <source>
        <dbReference type="SAM" id="MobiDB-lite"/>
    </source>
</evidence>
<feature type="region of interest" description="Disordered" evidence="1">
    <location>
        <begin position="310"/>
        <end position="331"/>
    </location>
</feature>
<gene>
    <name evidence="2" type="ORF">K460DRAFT_409134</name>
</gene>
<protein>
    <submittedName>
        <fullName evidence="2">Uncharacterized protein</fullName>
    </submittedName>
</protein>
<name>A0A9P4GA49_9PLEO</name>
<dbReference type="OrthoDB" id="3799274at2759"/>
<sequence>MPLFAPNESVTADDFSWDAFPPPPPEPEHWQPDPDSVAKPGKLPDPRFNHDPYEDARMKAFTNEYKVYHIPADVAASLKSGSPSPAVSESISVRSGLGSWPTPVARASGYPRDLVNNVSSPPSKNSVGSSAETTGLPDGTLTTPAKRSTTRIATFAKDNIPVSLLDCLQSQAPAISTTLAKSMPAAKGVAPAWAAPLRKALAEEIHTAPTQSSNPSRASIPPHLRKSAKQAVSMASPRLDPAAKVYEPRKDHIGEMATRQLATRAPETLVNGEDRLDDEALAWKMATTDLDLDNAKDGLQLQEKILGDFNGKQSDVPIPSTPMRMSNHRRGNHGHWIKTRMVMIMEEDLDLMKPANERELMAMSDDEINRYLVKVSSAHEHWWEAEKRLYIDEASDTE</sequence>
<dbReference type="EMBL" id="ML976618">
    <property type="protein sequence ID" value="KAF1841677.1"/>
    <property type="molecule type" value="Genomic_DNA"/>
</dbReference>
<dbReference type="Proteomes" id="UP000800039">
    <property type="component" value="Unassembled WGS sequence"/>
</dbReference>
<evidence type="ECO:0000313" key="3">
    <source>
        <dbReference type="Proteomes" id="UP000800039"/>
    </source>
</evidence>
<dbReference type="GeneID" id="63854475"/>
<accession>A0A9P4GA49</accession>
<feature type="compositionally biased region" description="Polar residues" evidence="1">
    <location>
        <begin position="208"/>
        <end position="217"/>
    </location>
</feature>